<evidence type="ECO:0000313" key="1">
    <source>
        <dbReference type="EMBL" id="ONI44082.1"/>
    </source>
</evidence>
<reference evidence="1" key="1">
    <citation type="submission" date="2016-08" db="EMBL/GenBank/DDBJ databases">
        <authorList>
            <person name="Ngugi D.K."/>
            <person name="Miyake S."/>
            <person name="Stingl U."/>
        </authorList>
    </citation>
    <scope>NUCLEOTIDE SEQUENCE</scope>
    <source>
        <strain evidence="1">SCG-D08WGA-EpuloA1</strain>
    </source>
</reference>
<proteinExistence type="predicted"/>
<keyword evidence="2" id="KW-1185">Reference proteome</keyword>
<evidence type="ECO:0000313" key="2">
    <source>
        <dbReference type="Proteomes" id="UP000188637"/>
    </source>
</evidence>
<sequence length="414" mass="48856">MEFKVLCPEYVKEFNCLGNSCKYNCCREWRMDVSNKEYEYYNALPSGEFKERIMENLVKTKTGYCWKCSETTGVCGLLNKDNLCEVYINLSPEEMPYICRAYPRRISLIKGDIEVALDLSCIEAVKLLFSHKEDLNFILTDFDLIEIEGKIKCEHIMENKENNQDFYLYNHYEDLNSFCVKVLKYKKLPLDVRFMILGLFIQQIDSQPESIDLIIKEYEKEILNGGFDNIKNECSFKDVFVKQLKLSVNIVIIILQKYKAIVNNNFKIKKLLGDYLEQLRNFIDDYSAKTVESNFKIALEKYNQYMATNNYIIENYIVNEIFTRKFPFDLKSGYNSYINLIAHYLIIKSSLLVSFYHYKDDIKLDNIIDNIMLLHRLIIRGYGIENSIIEKQAINYLEKNNSLDLISLFELILE</sequence>
<comment type="caution">
    <text evidence="1">The sequence shown here is derived from an EMBL/GenBank/DDBJ whole genome shotgun (WGS) entry which is preliminary data.</text>
</comment>
<protein>
    <submittedName>
        <fullName evidence="1">Uncharacterized protein</fullName>
    </submittedName>
</protein>
<dbReference type="Proteomes" id="UP000188637">
    <property type="component" value="Unassembled WGS sequence"/>
</dbReference>
<dbReference type="EMBL" id="LJHD01000124">
    <property type="protein sequence ID" value="ONI44082.1"/>
    <property type="molecule type" value="Genomic_DNA"/>
</dbReference>
<name>A0ACC8XHZ0_9FIRM</name>
<organism evidence="1 2">
    <name type="scientific">Candidatus Epulonipiscium fishelsonii</name>
    <dbReference type="NCBI Taxonomy" id="77094"/>
    <lineage>
        <taxon>Bacteria</taxon>
        <taxon>Bacillati</taxon>
        <taxon>Bacillota</taxon>
        <taxon>Clostridia</taxon>
        <taxon>Lachnospirales</taxon>
        <taxon>Lachnospiraceae</taxon>
        <taxon>Candidatus Epulonipiscium</taxon>
    </lineage>
</organism>
<gene>
    <name evidence="1" type="ORF">AN640_01155</name>
</gene>
<accession>A0ACC8XHZ0</accession>